<evidence type="ECO:0000256" key="1">
    <source>
        <dbReference type="SAM" id="MobiDB-lite"/>
    </source>
</evidence>
<feature type="transmembrane region" description="Helical" evidence="2">
    <location>
        <begin position="123"/>
        <end position="140"/>
    </location>
</feature>
<keyword evidence="2" id="KW-1133">Transmembrane helix</keyword>
<feature type="transmembrane region" description="Helical" evidence="2">
    <location>
        <begin position="56"/>
        <end position="73"/>
    </location>
</feature>
<feature type="region of interest" description="Disordered" evidence="1">
    <location>
        <begin position="1"/>
        <end position="50"/>
    </location>
</feature>
<dbReference type="RefSeq" id="WP_345442958.1">
    <property type="nucleotide sequence ID" value="NZ_BAABQU010000010.1"/>
</dbReference>
<organism evidence="3 4">
    <name type="scientific">Deinococcus caeni</name>
    <dbReference type="NCBI Taxonomy" id="569127"/>
    <lineage>
        <taxon>Bacteria</taxon>
        <taxon>Thermotogati</taxon>
        <taxon>Deinococcota</taxon>
        <taxon>Deinococci</taxon>
        <taxon>Deinococcales</taxon>
        <taxon>Deinococcaceae</taxon>
        <taxon>Deinococcus</taxon>
    </lineage>
</organism>
<keyword evidence="2" id="KW-0472">Membrane</keyword>
<keyword evidence="2" id="KW-0812">Transmembrane</keyword>
<feature type="transmembrane region" description="Helical" evidence="2">
    <location>
        <begin position="85"/>
        <end position="103"/>
    </location>
</feature>
<dbReference type="Proteomes" id="UP001423409">
    <property type="component" value="Unassembled WGS sequence"/>
</dbReference>
<name>A0ABP9U9X9_9DEIO</name>
<protein>
    <submittedName>
        <fullName evidence="3">Uncharacterized protein</fullName>
    </submittedName>
</protein>
<reference evidence="3 4" key="1">
    <citation type="submission" date="2024-02" db="EMBL/GenBank/DDBJ databases">
        <title>Deinococcus caeni NBRC 101312.</title>
        <authorList>
            <person name="Ichikawa N."/>
            <person name="Katano-Makiyama Y."/>
            <person name="Hidaka K."/>
        </authorList>
    </citation>
    <scope>NUCLEOTIDE SEQUENCE [LARGE SCALE GENOMIC DNA]</scope>
    <source>
        <strain evidence="3 4">NBRC 101312</strain>
    </source>
</reference>
<evidence type="ECO:0000313" key="3">
    <source>
        <dbReference type="EMBL" id="GAA5439601.1"/>
    </source>
</evidence>
<accession>A0ABP9U9X9</accession>
<feature type="compositionally biased region" description="Pro residues" evidence="1">
    <location>
        <begin position="35"/>
        <end position="46"/>
    </location>
</feature>
<keyword evidence="4" id="KW-1185">Reference proteome</keyword>
<proteinExistence type="predicted"/>
<dbReference type="EMBL" id="BAABQU010000010">
    <property type="protein sequence ID" value="GAA5439601.1"/>
    <property type="molecule type" value="Genomic_DNA"/>
</dbReference>
<sequence>MTQPPDPTPTDAAHPAAAPADPAQAQVTPAAGPARPQPRPAAPTTPPEQAARPGMTLLKLTLGAACLLALAYFQWTPGEWPVRLLTWVLLTLLADEFGGWFGYAGLLLGGVGYLSPVEPPAEWLIILPLVGGTLMGTLLLKHSGGLFVLPFAGVLFAAVLIGVGRFGTVLDPQMTLPGTPEFQRNAILGMLVALSVSAVRQLTELILRRRRVAAHAATPG</sequence>
<evidence type="ECO:0000256" key="2">
    <source>
        <dbReference type="SAM" id="Phobius"/>
    </source>
</evidence>
<feature type="transmembrane region" description="Helical" evidence="2">
    <location>
        <begin position="147"/>
        <end position="166"/>
    </location>
</feature>
<feature type="transmembrane region" description="Helical" evidence="2">
    <location>
        <begin position="186"/>
        <end position="203"/>
    </location>
</feature>
<evidence type="ECO:0000313" key="4">
    <source>
        <dbReference type="Proteomes" id="UP001423409"/>
    </source>
</evidence>
<comment type="caution">
    <text evidence="3">The sequence shown here is derived from an EMBL/GenBank/DDBJ whole genome shotgun (WGS) entry which is preliminary data.</text>
</comment>
<gene>
    <name evidence="3" type="ORF">Dcae01_01104</name>
</gene>
<feature type="compositionally biased region" description="Low complexity" evidence="1">
    <location>
        <begin position="9"/>
        <end position="34"/>
    </location>
</feature>